<dbReference type="KEGG" id="sawl:NGM29_05925"/>
<dbReference type="GO" id="GO:0005975">
    <property type="term" value="P:carbohydrate metabolic process"/>
    <property type="evidence" value="ECO:0007669"/>
    <property type="project" value="InterPro"/>
</dbReference>
<dbReference type="AlphaFoldDB" id="A0A9E7ND50"/>
<name>A0A9E7ND50_9EURY</name>
<dbReference type="Gene3D" id="3.20.20.370">
    <property type="entry name" value="Glycoside hydrolase/deacetylase"/>
    <property type="match status" value="1"/>
</dbReference>
<proteinExistence type="predicted"/>
<accession>A0A9E7ND50</accession>
<evidence type="ECO:0000313" key="3">
    <source>
        <dbReference type="Proteomes" id="UP001056855"/>
    </source>
</evidence>
<dbReference type="PANTHER" id="PTHR47561:SF1">
    <property type="entry name" value="POLYSACCHARIDE DEACETYLASE FAMILY PROTEIN (AFU_ORTHOLOGUE AFUA_6G05030)"/>
    <property type="match status" value="1"/>
</dbReference>
<dbReference type="Pfam" id="PF01522">
    <property type="entry name" value="Polysacc_deac_1"/>
    <property type="match status" value="1"/>
</dbReference>
<keyword evidence="3" id="KW-1185">Reference proteome</keyword>
<dbReference type="InterPro" id="IPR002509">
    <property type="entry name" value="NODB_dom"/>
</dbReference>
<evidence type="ECO:0000259" key="1">
    <source>
        <dbReference type="Pfam" id="PF01522"/>
    </source>
</evidence>
<dbReference type="EMBL" id="CP100355">
    <property type="protein sequence ID" value="UTF54803.1"/>
    <property type="molecule type" value="Genomic_DNA"/>
</dbReference>
<dbReference type="GeneID" id="73289565"/>
<reference evidence="2" key="1">
    <citation type="submission" date="2022-06" db="EMBL/GenBank/DDBJ databases">
        <title>Diverse halophilic archaea isolated from saline environments.</title>
        <authorList>
            <person name="Cui H.-L."/>
        </authorList>
    </citation>
    <scope>NUCLEOTIDE SEQUENCE</scope>
    <source>
        <strain evidence="2">WLHS1</strain>
    </source>
</reference>
<sequence length="273" mass="31480">MVKRKLAPEMRLACFTLDLEDDWYFNEPGFDHLTFEYIDEFIELVSSLDIPVTVFAVGKTLEKFPEDVALLQDKLDSEFHLHSYSHDITKSYDFEEEVAKGIDAFESFFKKKPRGYRAPQGNIEPGEIRHLDSVGFEFDSSIFPSFRPGIYSNLDKPLHPYSPPGTEQIVEYPIGAIPGVRLPISQSYVKLLGRPYLRSFKYVPLPNVVVIDSHLQDFYRTASHDNLSTPLRQIHKRNLGNSIKLFKTLVRYLRTRGYKFVTLTEIHDGKVAL</sequence>
<protein>
    <submittedName>
        <fullName evidence="2">Polysaccharide deacetylase family protein</fullName>
    </submittedName>
</protein>
<dbReference type="Proteomes" id="UP001056855">
    <property type="component" value="Chromosome"/>
</dbReference>
<dbReference type="SUPFAM" id="SSF88713">
    <property type="entry name" value="Glycoside hydrolase/deacetylase"/>
    <property type="match status" value="1"/>
</dbReference>
<dbReference type="InterPro" id="IPR011330">
    <property type="entry name" value="Glyco_hydro/deAcase_b/a-brl"/>
</dbReference>
<dbReference type="PANTHER" id="PTHR47561">
    <property type="entry name" value="POLYSACCHARIDE DEACETYLASE FAMILY PROTEIN (AFU_ORTHOLOGUE AFUA_6G05030)"/>
    <property type="match status" value="1"/>
</dbReference>
<organism evidence="2 3">
    <name type="scientific">Natronosalvus rutilus</name>
    <dbReference type="NCBI Taxonomy" id="2953753"/>
    <lineage>
        <taxon>Archaea</taxon>
        <taxon>Methanobacteriati</taxon>
        <taxon>Methanobacteriota</taxon>
        <taxon>Stenosarchaea group</taxon>
        <taxon>Halobacteria</taxon>
        <taxon>Halobacteriales</taxon>
        <taxon>Natrialbaceae</taxon>
        <taxon>Natronosalvus</taxon>
    </lineage>
</organism>
<dbReference type="RefSeq" id="WP_254159513.1">
    <property type="nucleotide sequence ID" value="NZ_CP100355.1"/>
</dbReference>
<gene>
    <name evidence="2" type="ORF">NGM29_05925</name>
</gene>
<evidence type="ECO:0000313" key="2">
    <source>
        <dbReference type="EMBL" id="UTF54803.1"/>
    </source>
</evidence>
<dbReference type="GO" id="GO:0016810">
    <property type="term" value="F:hydrolase activity, acting on carbon-nitrogen (but not peptide) bonds"/>
    <property type="evidence" value="ECO:0007669"/>
    <property type="project" value="InterPro"/>
</dbReference>
<feature type="domain" description="NodB homology" evidence="1">
    <location>
        <begin position="30"/>
        <end position="132"/>
    </location>
</feature>